<dbReference type="InterPro" id="IPR036779">
    <property type="entry name" value="LysM_dom_sf"/>
</dbReference>
<evidence type="ECO:0000256" key="6">
    <source>
        <dbReference type="SAM" id="SignalP"/>
    </source>
</evidence>
<dbReference type="Pfam" id="PF01476">
    <property type="entry name" value="LysM"/>
    <property type="match status" value="2"/>
</dbReference>
<feature type="domain" description="LysM" evidence="8">
    <location>
        <begin position="228"/>
        <end position="274"/>
    </location>
</feature>
<organism evidence="9 10">
    <name type="scientific">Plectosphaerella plurivora</name>
    <dbReference type="NCBI Taxonomy" id="936078"/>
    <lineage>
        <taxon>Eukaryota</taxon>
        <taxon>Fungi</taxon>
        <taxon>Dikarya</taxon>
        <taxon>Ascomycota</taxon>
        <taxon>Pezizomycotina</taxon>
        <taxon>Sordariomycetes</taxon>
        <taxon>Hypocreomycetidae</taxon>
        <taxon>Glomerellales</taxon>
        <taxon>Plectosphaerellaceae</taxon>
        <taxon>Plectosphaerella</taxon>
    </lineage>
</organism>
<name>A0A9P8VDU4_9PEZI</name>
<comment type="caution">
    <text evidence="9">The sequence shown here is derived from an EMBL/GenBank/DDBJ whole genome shotgun (WGS) entry which is preliminary data.</text>
</comment>
<keyword evidence="10" id="KW-1185">Reference proteome</keyword>
<sequence>MLAPSPISLLLSITSLTDIALGAALARVDARDGPSPGLAFDPNTTTHCSWWVDLSAAATCSTVLSENAITLESFRRWNPSVPATCGTLAAGRSYCVEAMFEPPPTVTTMPTTTAAATTVRPTTTTVSNGISTPLPIQPGMVSNCDKFYFVKSGDTCASIATQNNVAAANIITWNTGAGASCNGLWANTYACVGVIAATTPTVTDPIPSGNGVATPLPTQPGIVGHCNGFHLIKAGDTCATIAARYGITAERFIALNTGAGASCTGLWANTNACIRTITYDAASTTKTACTIDTTAKVWGNDKASALTRIAEWCDGVAPDASGHFNNYQTKTACYAAPSAGNRFQFTIRNNFGVITGIQLTQARCKEILTAAANVCTKGGTGTFQGWWFKAVGDMQLSAGPNVVNCINQILILKFDLTNAGMDGSDAANKFFFEFLITEIVEMVLYGGSKVTTAPFGAFSRGPGFRTVKMPGSTSMENLVRMVIAMDNRGDPPLILCHQCGAPGHLDSDCPNKPHDTGVAKPSGADEKKRRRKKKEKKRREEGERASRLEVSSEELEQAQKQLKKAQKELEDAKKDLKEAARASEEAMKARQRARKKMEELGLRFEKLTARFEEITACFDPDTDIDTKAVKKEYDNKDEADVKPAIIKIENNA</sequence>
<gene>
    <name evidence="9" type="ORF">F5X68DRAFT_254710</name>
</gene>
<dbReference type="GO" id="GO:0008061">
    <property type="term" value="F:chitin binding"/>
    <property type="evidence" value="ECO:0007669"/>
    <property type="project" value="UniProtKB-KW"/>
</dbReference>
<feature type="compositionally biased region" description="Basic and acidic residues" evidence="5">
    <location>
        <begin position="538"/>
        <end position="547"/>
    </location>
</feature>
<feature type="domain" description="CCHC-type" evidence="7">
    <location>
        <begin position="496"/>
        <end position="511"/>
    </location>
</feature>
<proteinExistence type="inferred from homology"/>
<dbReference type="GO" id="GO:0008270">
    <property type="term" value="F:zinc ion binding"/>
    <property type="evidence" value="ECO:0007669"/>
    <property type="project" value="UniProtKB-KW"/>
</dbReference>
<keyword evidence="2" id="KW-0843">Virulence</keyword>
<dbReference type="SUPFAM" id="SSF57756">
    <property type="entry name" value="Retrovirus zinc finger-like domains"/>
    <property type="match status" value="1"/>
</dbReference>
<accession>A0A9P8VDU4</accession>
<dbReference type="SMART" id="SM00343">
    <property type="entry name" value="ZnF_C2HC"/>
    <property type="match status" value="1"/>
</dbReference>
<feature type="compositionally biased region" description="Basic residues" evidence="5">
    <location>
        <begin position="528"/>
        <end position="537"/>
    </location>
</feature>
<dbReference type="InterPro" id="IPR018392">
    <property type="entry name" value="LysM"/>
</dbReference>
<keyword evidence="1" id="KW-0147">Chitin-binding</keyword>
<dbReference type="GO" id="GO:0003676">
    <property type="term" value="F:nucleic acid binding"/>
    <property type="evidence" value="ECO:0007669"/>
    <property type="project" value="InterPro"/>
</dbReference>
<dbReference type="InterPro" id="IPR036875">
    <property type="entry name" value="Znf_CCHC_sf"/>
</dbReference>
<dbReference type="SUPFAM" id="SSF54106">
    <property type="entry name" value="LysM domain"/>
    <property type="match status" value="2"/>
</dbReference>
<dbReference type="EMBL" id="JAGSXJ010000008">
    <property type="protein sequence ID" value="KAH6688889.1"/>
    <property type="molecule type" value="Genomic_DNA"/>
</dbReference>
<dbReference type="PANTHER" id="PTHR34997:SF1">
    <property type="entry name" value="PEPTIDOGLYCAN-BINDING LYSIN DOMAIN"/>
    <property type="match status" value="1"/>
</dbReference>
<dbReference type="Proteomes" id="UP000770015">
    <property type="component" value="Unassembled WGS sequence"/>
</dbReference>
<evidence type="ECO:0000256" key="3">
    <source>
        <dbReference type="ARBA" id="ARBA00044955"/>
    </source>
</evidence>
<evidence type="ECO:0000313" key="9">
    <source>
        <dbReference type="EMBL" id="KAH6688889.1"/>
    </source>
</evidence>
<feature type="signal peptide" evidence="6">
    <location>
        <begin position="1"/>
        <end position="22"/>
    </location>
</feature>
<dbReference type="OrthoDB" id="2281372at2759"/>
<dbReference type="Gene3D" id="3.10.350.10">
    <property type="entry name" value="LysM domain"/>
    <property type="match status" value="3"/>
</dbReference>
<evidence type="ECO:0000256" key="2">
    <source>
        <dbReference type="ARBA" id="ARBA00023026"/>
    </source>
</evidence>
<evidence type="ECO:0000259" key="7">
    <source>
        <dbReference type="PROSITE" id="PS50158"/>
    </source>
</evidence>
<evidence type="ECO:0008006" key="11">
    <source>
        <dbReference type="Google" id="ProtNLM"/>
    </source>
</evidence>
<evidence type="ECO:0000256" key="5">
    <source>
        <dbReference type="SAM" id="MobiDB-lite"/>
    </source>
</evidence>
<dbReference type="PROSITE" id="PS50158">
    <property type="entry name" value="ZF_CCHC"/>
    <property type="match status" value="1"/>
</dbReference>
<keyword evidence="4" id="KW-0479">Metal-binding</keyword>
<feature type="domain" description="LysM" evidence="8">
    <location>
        <begin position="146"/>
        <end position="192"/>
    </location>
</feature>
<keyword evidence="4" id="KW-0863">Zinc-finger</keyword>
<protein>
    <recommendedName>
        <fullName evidence="11">LysM domain-containing protein</fullName>
    </recommendedName>
</protein>
<feature type="compositionally biased region" description="Basic and acidic residues" evidence="5">
    <location>
        <begin position="565"/>
        <end position="588"/>
    </location>
</feature>
<feature type="chain" id="PRO_5040146149" description="LysM domain-containing protein" evidence="6">
    <location>
        <begin position="23"/>
        <end position="652"/>
    </location>
</feature>
<keyword evidence="6" id="KW-0732">Signal</keyword>
<evidence type="ECO:0000259" key="8">
    <source>
        <dbReference type="PROSITE" id="PS51782"/>
    </source>
</evidence>
<feature type="compositionally biased region" description="Basic and acidic residues" evidence="5">
    <location>
        <begin position="507"/>
        <end position="527"/>
    </location>
</feature>
<evidence type="ECO:0000313" key="10">
    <source>
        <dbReference type="Proteomes" id="UP000770015"/>
    </source>
</evidence>
<dbReference type="CDD" id="cd00118">
    <property type="entry name" value="LysM"/>
    <property type="match status" value="2"/>
</dbReference>
<dbReference type="InterPro" id="IPR001878">
    <property type="entry name" value="Znf_CCHC"/>
</dbReference>
<dbReference type="AlphaFoldDB" id="A0A9P8VDU4"/>
<reference evidence="9" key="1">
    <citation type="journal article" date="2021" name="Nat. Commun.">
        <title>Genetic determinants of endophytism in the Arabidopsis root mycobiome.</title>
        <authorList>
            <person name="Mesny F."/>
            <person name="Miyauchi S."/>
            <person name="Thiergart T."/>
            <person name="Pickel B."/>
            <person name="Atanasova L."/>
            <person name="Karlsson M."/>
            <person name="Huettel B."/>
            <person name="Barry K.W."/>
            <person name="Haridas S."/>
            <person name="Chen C."/>
            <person name="Bauer D."/>
            <person name="Andreopoulos W."/>
            <person name="Pangilinan J."/>
            <person name="LaButti K."/>
            <person name="Riley R."/>
            <person name="Lipzen A."/>
            <person name="Clum A."/>
            <person name="Drula E."/>
            <person name="Henrissat B."/>
            <person name="Kohler A."/>
            <person name="Grigoriev I.V."/>
            <person name="Martin F.M."/>
            <person name="Hacquard S."/>
        </authorList>
    </citation>
    <scope>NUCLEOTIDE SEQUENCE</scope>
    <source>
        <strain evidence="9">MPI-SDFR-AT-0117</strain>
    </source>
</reference>
<evidence type="ECO:0000256" key="1">
    <source>
        <dbReference type="ARBA" id="ARBA00022669"/>
    </source>
</evidence>
<dbReference type="SMART" id="SM00257">
    <property type="entry name" value="LysM"/>
    <property type="match status" value="2"/>
</dbReference>
<comment type="similarity">
    <text evidence="3">Belongs to the secreted LysM effector family.</text>
</comment>
<dbReference type="PROSITE" id="PS51782">
    <property type="entry name" value="LYSM"/>
    <property type="match status" value="2"/>
</dbReference>
<evidence type="ECO:0000256" key="4">
    <source>
        <dbReference type="PROSITE-ProRule" id="PRU00047"/>
    </source>
</evidence>
<dbReference type="InterPro" id="IPR052210">
    <property type="entry name" value="LysM1-like"/>
</dbReference>
<dbReference type="PANTHER" id="PTHR34997">
    <property type="entry name" value="AM15"/>
    <property type="match status" value="1"/>
</dbReference>
<feature type="region of interest" description="Disordered" evidence="5">
    <location>
        <begin position="507"/>
        <end position="590"/>
    </location>
</feature>
<keyword evidence="4" id="KW-0862">Zinc</keyword>